<feature type="compositionally biased region" description="Polar residues" evidence="1">
    <location>
        <begin position="81"/>
        <end position="97"/>
    </location>
</feature>
<dbReference type="AlphaFoldDB" id="A0A8H4U4Z8"/>
<name>A0A8H4U4Z8_9HYPO</name>
<organism evidence="2 3">
    <name type="scientific">Fusarium sarcochroum</name>
    <dbReference type="NCBI Taxonomy" id="1208366"/>
    <lineage>
        <taxon>Eukaryota</taxon>
        <taxon>Fungi</taxon>
        <taxon>Dikarya</taxon>
        <taxon>Ascomycota</taxon>
        <taxon>Pezizomycotina</taxon>
        <taxon>Sordariomycetes</taxon>
        <taxon>Hypocreomycetidae</taxon>
        <taxon>Hypocreales</taxon>
        <taxon>Nectriaceae</taxon>
        <taxon>Fusarium</taxon>
        <taxon>Fusarium lateritium species complex</taxon>
    </lineage>
</organism>
<protein>
    <submittedName>
        <fullName evidence="2">Uncharacterized protein</fullName>
    </submittedName>
</protein>
<evidence type="ECO:0000256" key="1">
    <source>
        <dbReference type="SAM" id="MobiDB-lite"/>
    </source>
</evidence>
<dbReference type="EMBL" id="JABEXW010000156">
    <property type="protein sequence ID" value="KAF4969624.1"/>
    <property type="molecule type" value="Genomic_DNA"/>
</dbReference>
<comment type="caution">
    <text evidence="2">The sequence shown here is derived from an EMBL/GenBank/DDBJ whole genome shotgun (WGS) entry which is preliminary data.</text>
</comment>
<dbReference type="Proteomes" id="UP000622797">
    <property type="component" value="Unassembled WGS sequence"/>
</dbReference>
<feature type="region of interest" description="Disordered" evidence="1">
    <location>
        <begin position="79"/>
        <end position="129"/>
    </location>
</feature>
<proteinExistence type="predicted"/>
<accession>A0A8H4U4Z8</accession>
<keyword evidence="3" id="KW-1185">Reference proteome</keyword>
<evidence type="ECO:0000313" key="2">
    <source>
        <dbReference type="EMBL" id="KAF4969624.1"/>
    </source>
</evidence>
<gene>
    <name evidence="2" type="ORF">FSARC_3203</name>
</gene>
<reference evidence="2" key="1">
    <citation type="journal article" date="2020" name="BMC Genomics">
        <title>Correction to: Identification and distribution of gene clusters required for synthesis of sphingolipid metabolism inhibitors in diverse species of the filamentous fungus Fusarium.</title>
        <authorList>
            <person name="Kim H.S."/>
            <person name="Lohmar J.M."/>
            <person name="Busman M."/>
            <person name="Brown D.W."/>
            <person name="Naumann T.A."/>
            <person name="Divon H.H."/>
            <person name="Lysoe E."/>
            <person name="Uhlig S."/>
            <person name="Proctor R.H."/>
        </authorList>
    </citation>
    <scope>NUCLEOTIDE SEQUENCE</scope>
    <source>
        <strain evidence="2">NRRL 20472</strain>
    </source>
</reference>
<dbReference type="OrthoDB" id="10581925at2759"/>
<feature type="compositionally biased region" description="Polar residues" evidence="1">
    <location>
        <begin position="33"/>
        <end position="65"/>
    </location>
</feature>
<reference evidence="2" key="2">
    <citation type="submission" date="2020-05" db="EMBL/GenBank/DDBJ databases">
        <authorList>
            <person name="Kim H.-S."/>
            <person name="Proctor R.H."/>
            <person name="Brown D.W."/>
        </authorList>
    </citation>
    <scope>NUCLEOTIDE SEQUENCE</scope>
    <source>
        <strain evidence="2">NRRL 20472</strain>
    </source>
</reference>
<feature type="compositionally biased region" description="Basic and acidic residues" evidence="1">
    <location>
        <begin position="101"/>
        <end position="123"/>
    </location>
</feature>
<feature type="region of interest" description="Disordered" evidence="1">
    <location>
        <begin position="1"/>
        <end position="65"/>
    </location>
</feature>
<evidence type="ECO:0000313" key="3">
    <source>
        <dbReference type="Proteomes" id="UP000622797"/>
    </source>
</evidence>
<sequence>MAEKKSGPKPKRASGKKADVSIQNLTLDEAPNKRNSTMQNLQPSTQIQSTPHAHEGNTTQVTSSSGVMIDAFANALPASLPWNSQARGRAETSNSPEEPTEISRLDISEDDELSAHGDKDAKRGSAQRS</sequence>